<accession>A0A3B0V1T3</accession>
<dbReference type="CDD" id="cd04496">
    <property type="entry name" value="SSB_OBF"/>
    <property type="match status" value="1"/>
</dbReference>
<feature type="compositionally biased region" description="Polar residues" evidence="2">
    <location>
        <begin position="115"/>
        <end position="130"/>
    </location>
</feature>
<evidence type="ECO:0000256" key="2">
    <source>
        <dbReference type="SAM" id="MobiDB-lite"/>
    </source>
</evidence>
<reference evidence="3" key="1">
    <citation type="submission" date="2018-06" db="EMBL/GenBank/DDBJ databases">
        <authorList>
            <person name="Zhirakovskaya E."/>
        </authorList>
    </citation>
    <scope>NUCLEOTIDE SEQUENCE</scope>
</reference>
<dbReference type="PANTHER" id="PTHR10302:SF27">
    <property type="entry name" value="SINGLE-STRANDED DNA-BINDING PROTEIN"/>
    <property type="match status" value="1"/>
</dbReference>
<organism evidence="3">
    <name type="scientific">hydrothermal vent metagenome</name>
    <dbReference type="NCBI Taxonomy" id="652676"/>
    <lineage>
        <taxon>unclassified sequences</taxon>
        <taxon>metagenomes</taxon>
        <taxon>ecological metagenomes</taxon>
    </lineage>
</organism>
<sequence>MYINKALVYGNLTRDPELRALPSGQQVATFSLATNRVYKDKEGNKKEVAEFHNIVAFGRPAELISQYMKKGRPIFVEGRLQTRSWESDGHKNYRTEIVVDNFQFGDGGNRGGGSTPSQAQNQPTVEQASQDAPAKGEAIQYPDEDINPEDIPF</sequence>
<feature type="compositionally biased region" description="Acidic residues" evidence="2">
    <location>
        <begin position="142"/>
        <end position="153"/>
    </location>
</feature>
<dbReference type="GO" id="GO:0006260">
    <property type="term" value="P:DNA replication"/>
    <property type="evidence" value="ECO:0007669"/>
    <property type="project" value="InterPro"/>
</dbReference>
<dbReference type="PROSITE" id="PS50935">
    <property type="entry name" value="SSB"/>
    <property type="match status" value="1"/>
</dbReference>
<evidence type="ECO:0000256" key="1">
    <source>
        <dbReference type="ARBA" id="ARBA00023125"/>
    </source>
</evidence>
<feature type="compositionally biased region" description="Gly residues" evidence="2">
    <location>
        <begin position="105"/>
        <end position="114"/>
    </location>
</feature>
<dbReference type="SUPFAM" id="SSF50249">
    <property type="entry name" value="Nucleic acid-binding proteins"/>
    <property type="match status" value="1"/>
</dbReference>
<dbReference type="GO" id="GO:0009295">
    <property type="term" value="C:nucleoid"/>
    <property type="evidence" value="ECO:0007669"/>
    <property type="project" value="TreeGrafter"/>
</dbReference>
<dbReference type="EMBL" id="UOEV01000063">
    <property type="protein sequence ID" value="VAW32692.1"/>
    <property type="molecule type" value="Genomic_DNA"/>
</dbReference>
<gene>
    <name evidence="3" type="ORF">MNBD_CPR01-504</name>
</gene>
<dbReference type="AlphaFoldDB" id="A0A3B0V1T3"/>
<dbReference type="InterPro" id="IPR000424">
    <property type="entry name" value="Primosome_PriB/ssb"/>
</dbReference>
<dbReference type="NCBIfam" id="TIGR00621">
    <property type="entry name" value="ssb"/>
    <property type="match status" value="1"/>
</dbReference>
<dbReference type="PANTHER" id="PTHR10302">
    <property type="entry name" value="SINGLE-STRANDED DNA-BINDING PROTEIN"/>
    <property type="match status" value="1"/>
</dbReference>
<name>A0A3B0V1T3_9ZZZZ</name>
<dbReference type="Gene3D" id="2.40.50.140">
    <property type="entry name" value="Nucleic acid-binding proteins"/>
    <property type="match status" value="1"/>
</dbReference>
<dbReference type="InterPro" id="IPR012340">
    <property type="entry name" value="NA-bd_OB-fold"/>
</dbReference>
<dbReference type="HAMAP" id="MF_00984">
    <property type="entry name" value="SSB"/>
    <property type="match status" value="1"/>
</dbReference>
<evidence type="ECO:0000313" key="3">
    <source>
        <dbReference type="EMBL" id="VAW32692.1"/>
    </source>
</evidence>
<keyword evidence="1 3" id="KW-0238">DNA-binding</keyword>
<protein>
    <submittedName>
        <fullName evidence="3">Single-stranded DNA-binding protein</fullName>
    </submittedName>
</protein>
<feature type="region of interest" description="Disordered" evidence="2">
    <location>
        <begin position="103"/>
        <end position="153"/>
    </location>
</feature>
<dbReference type="GO" id="GO:0003697">
    <property type="term" value="F:single-stranded DNA binding"/>
    <property type="evidence" value="ECO:0007669"/>
    <property type="project" value="InterPro"/>
</dbReference>
<dbReference type="InterPro" id="IPR011344">
    <property type="entry name" value="ssDNA-bd"/>
</dbReference>
<proteinExistence type="inferred from homology"/>
<dbReference type="PIRSF" id="PIRSF002070">
    <property type="entry name" value="SSB"/>
    <property type="match status" value="1"/>
</dbReference>
<dbReference type="Pfam" id="PF00436">
    <property type="entry name" value="SSB"/>
    <property type="match status" value="1"/>
</dbReference>